<evidence type="ECO:0000313" key="6">
    <source>
        <dbReference type="EMBL" id="EGC84402.1"/>
    </source>
</evidence>
<dbReference type="InterPro" id="IPR036986">
    <property type="entry name" value="S4_RNA-bd_sf"/>
</dbReference>
<dbReference type="Pfam" id="PF00849">
    <property type="entry name" value="PseudoU_synth_2"/>
    <property type="match status" value="1"/>
</dbReference>
<accession>F0GZQ9</accession>
<dbReference type="NCBIfam" id="TIGR00093">
    <property type="entry name" value="pseudouridine synthase"/>
    <property type="match status" value="1"/>
</dbReference>
<dbReference type="InterPro" id="IPR042092">
    <property type="entry name" value="PsdUridine_s_RsuA/RluB/E/F_cat"/>
</dbReference>
<comment type="similarity">
    <text evidence="1 4">Belongs to the pseudouridine synthase RsuA family.</text>
</comment>
<evidence type="ECO:0000313" key="7">
    <source>
        <dbReference type="Proteomes" id="UP000005277"/>
    </source>
</evidence>
<dbReference type="PROSITE" id="PS50889">
    <property type="entry name" value="S4"/>
    <property type="match status" value="1"/>
</dbReference>
<dbReference type="Pfam" id="PF01479">
    <property type="entry name" value="S4"/>
    <property type="match status" value="1"/>
</dbReference>
<dbReference type="InterPro" id="IPR020103">
    <property type="entry name" value="PsdUridine_synth_cat_dom_sf"/>
</dbReference>
<dbReference type="InterPro" id="IPR002942">
    <property type="entry name" value="S4_RNA-bd"/>
</dbReference>
<keyword evidence="2 4" id="KW-0413">Isomerase</keyword>
<protein>
    <recommendedName>
        <fullName evidence="4">Pseudouridine synthase</fullName>
        <ecNumber evidence="4">5.4.99.-</ecNumber>
    </recommendedName>
</protein>
<dbReference type="GO" id="GO:0120159">
    <property type="term" value="F:rRNA pseudouridine synthase activity"/>
    <property type="evidence" value="ECO:0007669"/>
    <property type="project" value="UniProtKB-ARBA"/>
</dbReference>
<evidence type="ECO:0000256" key="2">
    <source>
        <dbReference type="ARBA" id="ARBA00023235"/>
    </source>
</evidence>
<evidence type="ECO:0000256" key="4">
    <source>
        <dbReference type="RuleBase" id="RU003887"/>
    </source>
</evidence>
<dbReference type="GO" id="GO:0000455">
    <property type="term" value="P:enzyme-directed rRNA pseudouridine synthesis"/>
    <property type="evidence" value="ECO:0007669"/>
    <property type="project" value="UniProtKB-ARBA"/>
</dbReference>
<dbReference type="PANTHER" id="PTHR47683:SF2">
    <property type="entry name" value="RNA-BINDING S4 DOMAIN-CONTAINING PROTEIN"/>
    <property type="match status" value="1"/>
</dbReference>
<gene>
    <name evidence="6" type="ORF">HMPREF9246_0741</name>
</gene>
<dbReference type="CDD" id="cd00165">
    <property type="entry name" value="S4"/>
    <property type="match status" value="1"/>
</dbReference>
<dbReference type="SUPFAM" id="SSF55120">
    <property type="entry name" value="Pseudouridine synthase"/>
    <property type="match status" value="1"/>
</dbReference>
<dbReference type="Proteomes" id="UP000005277">
    <property type="component" value="Unassembled WGS sequence"/>
</dbReference>
<organism evidence="6 7">
    <name type="scientific">Anaerococcus hydrogenalis ACS-025-V-Sch4</name>
    <dbReference type="NCBI Taxonomy" id="879306"/>
    <lineage>
        <taxon>Bacteria</taxon>
        <taxon>Bacillati</taxon>
        <taxon>Bacillota</taxon>
        <taxon>Tissierellia</taxon>
        <taxon>Tissierellales</taxon>
        <taxon>Peptoniphilaceae</taxon>
        <taxon>Anaerococcus</taxon>
    </lineage>
</organism>
<reference evidence="6 7" key="1">
    <citation type="submission" date="2011-01" db="EMBL/GenBank/DDBJ databases">
        <authorList>
            <person name="Durkin A.S."/>
            <person name="Madupu R."/>
            <person name="Torralba M."/>
            <person name="Gillis M."/>
            <person name="Methe B."/>
            <person name="Sutton G."/>
            <person name="Nelson K.E."/>
        </authorList>
    </citation>
    <scope>NUCLEOTIDE SEQUENCE [LARGE SCALE GENOMIC DNA]</scope>
    <source>
        <strain evidence="6 7">ACS-025-V-Sch4</strain>
    </source>
</reference>
<keyword evidence="7" id="KW-1185">Reference proteome</keyword>
<dbReference type="InterPro" id="IPR006145">
    <property type="entry name" value="PsdUridine_synth_RsuA/RluA"/>
</dbReference>
<evidence type="ECO:0000259" key="5">
    <source>
        <dbReference type="SMART" id="SM00363"/>
    </source>
</evidence>
<dbReference type="FunFam" id="3.10.290.10:FF:000003">
    <property type="entry name" value="Pseudouridine synthase"/>
    <property type="match status" value="1"/>
</dbReference>
<dbReference type="InterPro" id="IPR050343">
    <property type="entry name" value="RsuA_PseudoU_synthase"/>
</dbReference>
<feature type="domain" description="RNA-binding S4" evidence="5">
    <location>
        <begin position="10"/>
        <end position="71"/>
    </location>
</feature>
<dbReference type="SUPFAM" id="SSF55174">
    <property type="entry name" value="Alpha-L RNA-binding motif"/>
    <property type="match status" value="1"/>
</dbReference>
<dbReference type="AlphaFoldDB" id="F0GZQ9"/>
<dbReference type="Gene3D" id="3.30.70.1560">
    <property type="entry name" value="Alpha-L RNA-binding motif"/>
    <property type="match status" value="1"/>
</dbReference>
<dbReference type="Gene3D" id="3.10.290.10">
    <property type="entry name" value="RNA-binding S4 domain"/>
    <property type="match status" value="1"/>
</dbReference>
<proteinExistence type="inferred from homology"/>
<dbReference type="InterPro" id="IPR018496">
    <property type="entry name" value="PsdUridine_synth_RsuA/RluB_CS"/>
</dbReference>
<dbReference type="InterPro" id="IPR020094">
    <property type="entry name" value="TruA/RsuA/RluB/E/F_N"/>
</dbReference>
<dbReference type="InterPro" id="IPR000748">
    <property type="entry name" value="PsdUridine_synth_RsuA/RluB/E/F"/>
</dbReference>
<dbReference type="Gene3D" id="3.30.70.580">
    <property type="entry name" value="Pseudouridine synthase I, catalytic domain, N-terminal subdomain"/>
    <property type="match status" value="1"/>
</dbReference>
<dbReference type="SMART" id="SM00363">
    <property type="entry name" value="S4"/>
    <property type="match status" value="1"/>
</dbReference>
<keyword evidence="3" id="KW-0694">RNA-binding</keyword>
<dbReference type="PANTHER" id="PTHR47683">
    <property type="entry name" value="PSEUDOURIDINE SYNTHASE FAMILY PROTEIN-RELATED"/>
    <property type="match status" value="1"/>
</dbReference>
<evidence type="ECO:0000256" key="3">
    <source>
        <dbReference type="PROSITE-ProRule" id="PRU00182"/>
    </source>
</evidence>
<dbReference type="GO" id="GO:0003723">
    <property type="term" value="F:RNA binding"/>
    <property type="evidence" value="ECO:0007669"/>
    <property type="project" value="UniProtKB-KW"/>
</dbReference>
<dbReference type="PROSITE" id="PS01149">
    <property type="entry name" value="PSI_RSU"/>
    <property type="match status" value="1"/>
</dbReference>
<dbReference type="EMBL" id="AEXN01000011">
    <property type="protein sequence ID" value="EGC84402.1"/>
    <property type="molecule type" value="Genomic_DNA"/>
</dbReference>
<dbReference type="EC" id="5.4.99.-" evidence="4"/>
<sequence>MIKKCWESLMRINKYIAKAGLASRRKSEEYIKKGLVFVNGKKLDDLSYQVKENDEVKVMGKLLEIKEKFYYKLNKPIGFISSNYDPHNKKDLNSLVKIDQRFFCAGRLDKDSHGLMLITNDGKITNKLIHPSKKIEKTYIVKVDKLLNKDDEALFRKGIKLSDNEKTSDAKINLIDENRKIYEVIIHQGFNRQVRRMFLYFGSKVIDLKRIKIGQIELGKLEDGKYKKLNKKELEYLESL</sequence>
<name>F0GZQ9_9FIRM</name>
<comment type="caution">
    <text evidence="6">The sequence shown here is derived from an EMBL/GenBank/DDBJ whole genome shotgun (WGS) entry which is preliminary data.</text>
</comment>
<evidence type="ECO:0000256" key="1">
    <source>
        <dbReference type="ARBA" id="ARBA00008348"/>
    </source>
</evidence>